<sequence length="683" mass="76410">VTTSPKEIAKLYREQSHFSSLSRADVGPVITSQYGGKYNNISTEWTQRDLERNEIVKFCRQYIVFHDDNLIVYSGPSGNCTEIKGELLSQDSPSGEMKAVVRECSIKGEEKQFLEIWHKNSKIKSLNLTALKKHEKVYEDEQFGCLVWSHSETHLLYVAEKKRPKAESYFQSESESSLLGDDEDVIKAGKQEDTVKGNQFVYYEDWGEAFVRKSTPTLCILDIEGNNVSVLEGVPDDISPGQAFWAPNDTGVVFVGWSHEPFRLGLKHCPNRRSSLFYVDLTGGKCEKLSDSTAVCSPRLSPDHCRIVYFECDVYGPHQQCSKLCMYDWYTKKTSVVVDVVKRGREGQVTSLTSKSDMGSWSLLTIHRDLMVVSCSSPNCPPSLRVGFLPASGSEEEVSWVTLEDSQMQPEIDWQVLTFTPPPEEDNKQYPGLDFEAILLKPKDVKEGTKLPVIVKPHGGPHSVIVTEWLLSSAVLCRMGFGVLHVNYRGSLGYGQDSIFSLPGNIGTQDVKDVQFAVESILKRGDFDREKVAVIGGSHGGFLACHLIGQYPDFYKACVVLNPVTNLASMIGSTDIPDWCTVEAGCDYNTNTMLSSTMLEQMLNKSPIKHVTQVKAPVLLTLGAKDKRVPNKQGIEYYKALKALQVPVRLLWYPDNNHSLSKVDAESDGFMNIALWIIQHLNL</sequence>
<gene>
    <name evidence="1" type="ORF">PGIGA_G00247000</name>
</gene>
<name>A0ACC5WQU8_PANGG</name>
<keyword evidence="2" id="KW-1185">Reference proteome</keyword>
<evidence type="ECO:0000313" key="1">
    <source>
        <dbReference type="EMBL" id="MCI4381033.1"/>
    </source>
</evidence>
<reference evidence="1 2" key="1">
    <citation type="journal article" date="2022" name="bioRxiv">
        <title>An ancient truncated duplication of the anti-Mullerian hormone receptor type 2 gene is a potential conserved master sex determinant in the Pangasiidae catfish family.</title>
        <authorList>
            <person name="Wen M."/>
            <person name="Pan Q."/>
            <person name="Jouanno E."/>
            <person name="Montfort J."/>
            <person name="Zahm M."/>
            <person name="Cabau C."/>
            <person name="Klopp C."/>
            <person name="Iampietro C."/>
            <person name="Roques C."/>
            <person name="Bouchez O."/>
            <person name="Castinel A."/>
            <person name="Donnadieu C."/>
            <person name="Parrinello H."/>
            <person name="Poncet C."/>
            <person name="Belmonte E."/>
            <person name="Gautier V."/>
            <person name="Avarre J.-C."/>
            <person name="Dugue R."/>
            <person name="Gustiano R."/>
            <person name="Ha T.T.T."/>
            <person name="Campet M."/>
            <person name="Sriphairoj K."/>
            <person name="Ribolli J."/>
            <person name="de Almeida F.L."/>
            <person name="Desvignes T."/>
            <person name="Postlethwait J.H."/>
            <person name="Bucao C.F."/>
            <person name="Robinson-Rechavi M."/>
            <person name="Bobe J."/>
            <person name="Herpin A."/>
            <person name="Guiguen Y."/>
        </authorList>
    </citation>
    <scope>NUCLEOTIDE SEQUENCE [LARGE SCALE GENOMIC DNA]</scope>
    <source>
        <strain evidence="1">YG-Dec2019</strain>
    </source>
</reference>
<dbReference type="Proteomes" id="UP000829447">
    <property type="component" value="Linkage Group LG8"/>
</dbReference>
<evidence type="ECO:0000313" key="2">
    <source>
        <dbReference type="Proteomes" id="UP000829447"/>
    </source>
</evidence>
<proteinExistence type="predicted"/>
<dbReference type="EMBL" id="CM040461">
    <property type="protein sequence ID" value="MCI4381033.1"/>
    <property type="molecule type" value="Genomic_DNA"/>
</dbReference>
<accession>A0ACC5WQU8</accession>
<feature type="non-terminal residue" evidence="1">
    <location>
        <position position="1"/>
    </location>
</feature>
<comment type="caution">
    <text evidence="1">The sequence shown here is derived from an EMBL/GenBank/DDBJ whole genome shotgun (WGS) entry which is preliminary data.</text>
</comment>
<organism evidence="1 2">
    <name type="scientific">Pangasianodon gigas</name>
    <name type="common">Mekong giant catfish</name>
    <name type="synonym">Pangasius gigas</name>
    <dbReference type="NCBI Taxonomy" id="30993"/>
    <lineage>
        <taxon>Eukaryota</taxon>
        <taxon>Metazoa</taxon>
        <taxon>Chordata</taxon>
        <taxon>Craniata</taxon>
        <taxon>Vertebrata</taxon>
        <taxon>Euteleostomi</taxon>
        <taxon>Actinopterygii</taxon>
        <taxon>Neopterygii</taxon>
        <taxon>Teleostei</taxon>
        <taxon>Ostariophysi</taxon>
        <taxon>Siluriformes</taxon>
        <taxon>Pangasiidae</taxon>
        <taxon>Pangasianodon</taxon>
    </lineage>
</organism>
<protein>
    <submittedName>
        <fullName evidence="1">Uncharacterized protein</fullName>
    </submittedName>
</protein>